<protein>
    <recommendedName>
        <fullName evidence="4">DDE Tnp4 domain-containing protein</fullName>
    </recommendedName>
</protein>
<sequence>MQACENENPFAVPALGQCLWMRREEAGTKRSRLSYLMNSRNARAGEQEFSGKTLRPAASSSTIHTCENLGENPPRIEPGSQRQEASALTLRHRLALLIYKCLASYEQRWLIRCGTSGLEIVPDACQLLANGLPAWYLTVNHQWAANEQDAPPSQGLLEIPHTAERFPVESLGATISLRKQCNLKYGHLEWKFASSALIPASFHIQHQSGTDVKAPQVFLNNEPVIPEPSFLPVTDVKAPHVFLNNEPVIPEPSFLPVTDVKAPHVFLNNEPVIPEPSFLPGTDVKAPRVFLNNEPVIPEPSFLPGTDVKAPRVFLNNEPVIPEPSFLPGIDVKAPHVFLNNEPVIPEPSFFPGTDVKAPRVFLNNEPVMREPSFLPGTDVKAPRVFLNNEPVIPEPSFLPGTDVKAPHVFFASKVVRKVVECVFGIVKCKWRLVLKSIECDISDSIVKACCVLHNTILDQEGFKRHLTDVHVLPNIQRPTEDRKKNGPNIPVKAGGAGTGATCLPYQLPLCIPPFANMGTFQTLAGTGQSKPAQSHGDGGGVVPGCDVESLASSSEVSRPQAVQGITKQHECNGEKSPSTKKSAHEHKVRASADELKLCTWPHSVLLKSCDGKITCDTACDSGVMGFPSKSGLYRSHTVLKSPQSVLEQIQLPAAGTAELDKLRKILHVNVLSLNWKAVKVPAVLQFLNIHA</sequence>
<evidence type="ECO:0000313" key="2">
    <source>
        <dbReference type="EMBL" id="KAJ8876516.1"/>
    </source>
</evidence>
<dbReference type="EMBL" id="JARBHB010000008">
    <property type="protein sequence ID" value="KAJ8876516.1"/>
    <property type="molecule type" value="Genomic_DNA"/>
</dbReference>
<comment type="caution">
    <text evidence="2">The sequence shown here is derived from an EMBL/GenBank/DDBJ whole genome shotgun (WGS) entry which is preliminary data.</text>
</comment>
<proteinExistence type="predicted"/>
<evidence type="ECO:0000313" key="3">
    <source>
        <dbReference type="Proteomes" id="UP001159363"/>
    </source>
</evidence>
<keyword evidence="3" id="KW-1185">Reference proteome</keyword>
<name>A0ABQ9GWZ9_9NEOP</name>
<organism evidence="2 3">
    <name type="scientific">Dryococelus australis</name>
    <dbReference type="NCBI Taxonomy" id="614101"/>
    <lineage>
        <taxon>Eukaryota</taxon>
        <taxon>Metazoa</taxon>
        <taxon>Ecdysozoa</taxon>
        <taxon>Arthropoda</taxon>
        <taxon>Hexapoda</taxon>
        <taxon>Insecta</taxon>
        <taxon>Pterygota</taxon>
        <taxon>Neoptera</taxon>
        <taxon>Polyneoptera</taxon>
        <taxon>Phasmatodea</taxon>
        <taxon>Verophasmatodea</taxon>
        <taxon>Anareolatae</taxon>
        <taxon>Phasmatidae</taxon>
        <taxon>Eurycanthinae</taxon>
        <taxon>Dryococelus</taxon>
    </lineage>
</organism>
<reference evidence="2 3" key="1">
    <citation type="submission" date="2023-02" db="EMBL/GenBank/DDBJ databases">
        <title>LHISI_Scaffold_Assembly.</title>
        <authorList>
            <person name="Stuart O.P."/>
            <person name="Cleave R."/>
            <person name="Magrath M.J.L."/>
            <person name="Mikheyev A.S."/>
        </authorList>
    </citation>
    <scope>NUCLEOTIDE SEQUENCE [LARGE SCALE GENOMIC DNA]</scope>
    <source>
        <strain evidence="2">Daus_M_001</strain>
        <tissue evidence="2">Leg muscle</tissue>
    </source>
</reference>
<dbReference type="Proteomes" id="UP001159363">
    <property type="component" value="Chromosome 7"/>
</dbReference>
<accession>A0ABQ9GWZ9</accession>
<evidence type="ECO:0008006" key="4">
    <source>
        <dbReference type="Google" id="ProtNLM"/>
    </source>
</evidence>
<evidence type="ECO:0000256" key="1">
    <source>
        <dbReference type="SAM" id="MobiDB-lite"/>
    </source>
</evidence>
<feature type="region of interest" description="Disordered" evidence="1">
    <location>
        <begin position="554"/>
        <end position="587"/>
    </location>
</feature>
<gene>
    <name evidence="2" type="ORF">PR048_020961</name>
</gene>